<comment type="caution">
    <text evidence="5">The sequence shown here is derived from an EMBL/GenBank/DDBJ whole genome shotgun (WGS) entry which is preliminary data.</text>
</comment>
<dbReference type="PANTHER" id="PTHR47894:SF4">
    <property type="entry name" value="HTH-TYPE TRANSCRIPTIONAL REGULATOR GADX"/>
    <property type="match status" value="1"/>
</dbReference>
<reference evidence="5 6" key="1">
    <citation type="submission" date="2024-03" db="EMBL/GenBank/DDBJ databases">
        <title>Novel species of the genus Variovorax.</title>
        <authorList>
            <person name="Liu Q."/>
            <person name="Xin Y.-H."/>
        </authorList>
    </citation>
    <scope>NUCLEOTIDE SEQUENCE [LARGE SCALE GENOMIC DNA]</scope>
    <source>
        <strain evidence="5 6">KACC 18899</strain>
    </source>
</reference>
<evidence type="ECO:0000256" key="3">
    <source>
        <dbReference type="ARBA" id="ARBA00023163"/>
    </source>
</evidence>
<feature type="domain" description="HTH araC/xylS-type" evidence="4">
    <location>
        <begin position="248"/>
        <end position="346"/>
    </location>
</feature>
<organism evidence="5 6">
    <name type="scientific">Variovorax ureilyticus</name>
    <dbReference type="NCBI Taxonomy" id="1836198"/>
    <lineage>
        <taxon>Bacteria</taxon>
        <taxon>Pseudomonadati</taxon>
        <taxon>Pseudomonadota</taxon>
        <taxon>Betaproteobacteria</taxon>
        <taxon>Burkholderiales</taxon>
        <taxon>Comamonadaceae</taxon>
        <taxon>Variovorax</taxon>
    </lineage>
</organism>
<sequence>MRRIDALEQRDGARGSAGRLTRGATLAGYERLARSVDLDPIVMLDAAGLPGKVLSDPDTLISVDSVAVLLEESARQSDQQAFGLLLAEMQRLSHLGVLAAVLREEPTLRAALEALGRYMCLHNAGLRLAIDHMGEFTMVFLELQLRKPGGSRQGIEMAAAVTLRVLRALAADDFNPVSFCFRHGAPRSLEVHKRVLGPALDFAHPFNAIVCRSRELDSKIASADPELGAALKRRLDQQLTASHDEPLDRVRHAIRLLIPSGGCSVERVAEQLGTHRRTLNRQLAGSGESVSSVIDDVRAEMAETYLSGGVRTLYQVGDLLGFASGADFSRWFRGRFGMTASQWMNHREASATLHRVGLAE</sequence>
<keyword evidence="2" id="KW-0238">DNA-binding</keyword>
<name>A0ABU8VQK9_9BURK</name>
<dbReference type="SMART" id="SM00342">
    <property type="entry name" value="HTH_ARAC"/>
    <property type="match status" value="1"/>
</dbReference>
<proteinExistence type="predicted"/>
<accession>A0ABU8VQK9</accession>
<keyword evidence="3" id="KW-0804">Transcription</keyword>
<dbReference type="InterPro" id="IPR009057">
    <property type="entry name" value="Homeodomain-like_sf"/>
</dbReference>
<dbReference type="InterPro" id="IPR032687">
    <property type="entry name" value="AraC-type_N"/>
</dbReference>
<gene>
    <name evidence="5" type="ORF">WKW77_33150</name>
</gene>
<dbReference type="Pfam" id="PF12833">
    <property type="entry name" value="HTH_18"/>
    <property type="match status" value="1"/>
</dbReference>
<keyword evidence="1" id="KW-0805">Transcription regulation</keyword>
<evidence type="ECO:0000256" key="1">
    <source>
        <dbReference type="ARBA" id="ARBA00023015"/>
    </source>
</evidence>
<dbReference type="InterPro" id="IPR018060">
    <property type="entry name" value="HTH_AraC"/>
</dbReference>
<protein>
    <submittedName>
        <fullName evidence="5">AraC family transcriptional regulator</fullName>
    </submittedName>
</protein>
<dbReference type="PROSITE" id="PS01124">
    <property type="entry name" value="HTH_ARAC_FAMILY_2"/>
    <property type="match status" value="1"/>
</dbReference>
<dbReference type="PANTHER" id="PTHR47894">
    <property type="entry name" value="HTH-TYPE TRANSCRIPTIONAL REGULATOR GADX"/>
    <property type="match status" value="1"/>
</dbReference>
<dbReference type="Proteomes" id="UP001365846">
    <property type="component" value="Unassembled WGS sequence"/>
</dbReference>
<evidence type="ECO:0000313" key="5">
    <source>
        <dbReference type="EMBL" id="MEJ8815949.1"/>
    </source>
</evidence>
<evidence type="ECO:0000259" key="4">
    <source>
        <dbReference type="PROSITE" id="PS01124"/>
    </source>
</evidence>
<dbReference type="Gene3D" id="1.10.10.60">
    <property type="entry name" value="Homeodomain-like"/>
    <property type="match status" value="1"/>
</dbReference>
<dbReference type="SUPFAM" id="SSF46689">
    <property type="entry name" value="Homeodomain-like"/>
    <property type="match status" value="1"/>
</dbReference>
<keyword evidence="6" id="KW-1185">Reference proteome</keyword>
<dbReference type="RefSeq" id="WP_340361144.1">
    <property type="nucleotide sequence ID" value="NZ_JBBKZU010000027.1"/>
</dbReference>
<evidence type="ECO:0000256" key="2">
    <source>
        <dbReference type="ARBA" id="ARBA00023125"/>
    </source>
</evidence>
<dbReference type="EMBL" id="JBBKZU010000027">
    <property type="protein sequence ID" value="MEJ8815949.1"/>
    <property type="molecule type" value="Genomic_DNA"/>
</dbReference>
<evidence type="ECO:0000313" key="6">
    <source>
        <dbReference type="Proteomes" id="UP001365846"/>
    </source>
</evidence>
<dbReference type="Pfam" id="PF12625">
    <property type="entry name" value="Arabinose_bd"/>
    <property type="match status" value="1"/>
</dbReference>